<organism evidence="1 2">
    <name type="scientific">Psylliodes chrysocephalus</name>
    <dbReference type="NCBI Taxonomy" id="3402493"/>
    <lineage>
        <taxon>Eukaryota</taxon>
        <taxon>Metazoa</taxon>
        <taxon>Ecdysozoa</taxon>
        <taxon>Arthropoda</taxon>
        <taxon>Hexapoda</taxon>
        <taxon>Insecta</taxon>
        <taxon>Pterygota</taxon>
        <taxon>Neoptera</taxon>
        <taxon>Endopterygota</taxon>
        <taxon>Coleoptera</taxon>
        <taxon>Polyphaga</taxon>
        <taxon>Cucujiformia</taxon>
        <taxon>Chrysomeloidea</taxon>
        <taxon>Chrysomelidae</taxon>
        <taxon>Galerucinae</taxon>
        <taxon>Alticini</taxon>
        <taxon>Psylliodes</taxon>
    </lineage>
</organism>
<dbReference type="AlphaFoldDB" id="A0A9P0G9H6"/>
<keyword evidence="2" id="KW-1185">Reference proteome</keyword>
<evidence type="ECO:0000313" key="2">
    <source>
        <dbReference type="Proteomes" id="UP001153636"/>
    </source>
</evidence>
<protein>
    <submittedName>
        <fullName evidence="1">Uncharacterized protein</fullName>
    </submittedName>
</protein>
<sequence>MELVISVYKSFRKRKPFTIKVLGHSYASIKRCLEHISQNIEEKSVVRVEAASFAEKLDLLENGILLTFWLDILHRTNDINKALQQDNMDLSTTSNLLSSLAQYFQYLRNEFDQYEAKGIAGNEKYIERRSTERKRHFGEPNTEVILDPRKKIRSQIYLPILDNLQTEIIHRSEAYKTGSALLEFLFNLKKLSDKAILLNAQKLKETYMEDLDERFPQEFSKNS</sequence>
<evidence type="ECO:0000313" key="1">
    <source>
        <dbReference type="EMBL" id="CAH1101795.1"/>
    </source>
</evidence>
<name>A0A9P0G9H6_9CUCU</name>
<gene>
    <name evidence="1" type="ORF">PSYICH_LOCUS3330</name>
</gene>
<accession>A0A9P0G9H6</accession>
<proteinExistence type="predicted"/>
<dbReference type="Proteomes" id="UP001153636">
    <property type="component" value="Chromosome 12"/>
</dbReference>
<dbReference type="OrthoDB" id="6801299at2759"/>
<reference evidence="1" key="1">
    <citation type="submission" date="2022-01" db="EMBL/GenBank/DDBJ databases">
        <authorList>
            <person name="King R."/>
        </authorList>
    </citation>
    <scope>NUCLEOTIDE SEQUENCE</scope>
</reference>
<dbReference type="EMBL" id="OV651824">
    <property type="protein sequence ID" value="CAH1101795.1"/>
    <property type="molecule type" value="Genomic_DNA"/>
</dbReference>